<dbReference type="GO" id="GO:0020037">
    <property type="term" value="F:heme binding"/>
    <property type="evidence" value="ECO:0007669"/>
    <property type="project" value="InterPro"/>
</dbReference>
<dbReference type="GO" id="GO:0004497">
    <property type="term" value="F:monooxygenase activity"/>
    <property type="evidence" value="ECO:0007669"/>
    <property type="project" value="InterPro"/>
</dbReference>
<accession>A0A9P8UDN1</accession>
<dbReference type="EMBL" id="JAGPXC010000008">
    <property type="protein sequence ID" value="KAH6647992.1"/>
    <property type="molecule type" value="Genomic_DNA"/>
</dbReference>
<keyword evidence="5" id="KW-0812">Transmembrane</keyword>
<dbReference type="CDD" id="cd11061">
    <property type="entry name" value="CYP67-like"/>
    <property type="match status" value="1"/>
</dbReference>
<gene>
    <name evidence="6" type="ORF">BKA67DRAFT_524307</name>
</gene>
<dbReference type="AlphaFoldDB" id="A0A9P8UDN1"/>
<evidence type="ECO:0000313" key="7">
    <source>
        <dbReference type="Proteomes" id="UP000758603"/>
    </source>
</evidence>
<dbReference type="InterPro" id="IPR036396">
    <property type="entry name" value="Cyt_P450_sf"/>
</dbReference>
<keyword evidence="2 4" id="KW-0479">Metal-binding</keyword>
<organism evidence="6 7">
    <name type="scientific">Truncatella angustata</name>
    <dbReference type="NCBI Taxonomy" id="152316"/>
    <lineage>
        <taxon>Eukaryota</taxon>
        <taxon>Fungi</taxon>
        <taxon>Dikarya</taxon>
        <taxon>Ascomycota</taxon>
        <taxon>Pezizomycotina</taxon>
        <taxon>Sordariomycetes</taxon>
        <taxon>Xylariomycetidae</taxon>
        <taxon>Amphisphaeriales</taxon>
        <taxon>Sporocadaceae</taxon>
        <taxon>Truncatella</taxon>
    </lineage>
</organism>
<evidence type="ECO:0000313" key="6">
    <source>
        <dbReference type="EMBL" id="KAH6647992.1"/>
    </source>
</evidence>
<dbReference type="PANTHER" id="PTHR24305">
    <property type="entry name" value="CYTOCHROME P450"/>
    <property type="match status" value="1"/>
</dbReference>
<evidence type="ECO:0000256" key="5">
    <source>
        <dbReference type="SAM" id="Phobius"/>
    </source>
</evidence>
<dbReference type="Gene3D" id="1.10.630.10">
    <property type="entry name" value="Cytochrome P450"/>
    <property type="match status" value="1"/>
</dbReference>
<evidence type="ECO:0000256" key="3">
    <source>
        <dbReference type="ARBA" id="ARBA00023004"/>
    </source>
</evidence>
<proteinExistence type="predicted"/>
<feature type="transmembrane region" description="Helical" evidence="5">
    <location>
        <begin position="61"/>
        <end position="84"/>
    </location>
</feature>
<evidence type="ECO:0000256" key="4">
    <source>
        <dbReference type="PIRSR" id="PIRSR602401-1"/>
    </source>
</evidence>
<keyword evidence="1 4" id="KW-0349">Heme</keyword>
<dbReference type="GeneID" id="70127449"/>
<dbReference type="Proteomes" id="UP000758603">
    <property type="component" value="Unassembled WGS sequence"/>
</dbReference>
<evidence type="ECO:0000256" key="2">
    <source>
        <dbReference type="ARBA" id="ARBA00022723"/>
    </source>
</evidence>
<feature type="transmembrane region" description="Helical" evidence="5">
    <location>
        <begin position="90"/>
        <end position="111"/>
    </location>
</feature>
<dbReference type="GO" id="GO:0005506">
    <property type="term" value="F:iron ion binding"/>
    <property type="evidence" value="ECO:0007669"/>
    <property type="project" value="InterPro"/>
</dbReference>
<dbReference type="RefSeq" id="XP_045954504.1">
    <property type="nucleotide sequence ID" value="XM_046098557.1"/>
</dbReference>
<keyword evidence="7" id="KW-1185">Reference proteome</keyword>
<evidence type="ECO:0000256" key="1">
    <source>
        <dbReference type="ARBA" id="ARBA00022617"/>
    </source>
</evidence>
<comment type="cofactor">
    <cofactor evidence="4">
        <name>heme</name>
        <dbReference type="ChEBI" id="CHEBI:30413"/>
    </cofactor>
</comment>
<sequence length="573" mass="64085">MAWNSSTASVTPTTLLLSIDGLSNTLNVNIGQTITGATILGVIFHVSILRPFEVEQFMYTLIIGSFTLTIGLFAIQILFGSSFLDATIGVSLLSGGFVGGVVVSMVVYRLFFHRLRKFPGPVGAKLTKFYSASLAAKTVQYHKDVSQMHDRYGDFIRTGPRELCIVRSSAVPLVYGPNTKCRKATWYVQVDTDYRKCSINMTRDVEDYRRRRRNWDRGFAIKVLQTYVPRITLEADQFVSQLAKLQGPLNATAWTNYLAFDIMGQVGFGKEFGGVKSGQEHPAIKGVHDHMNILGIVSHVPWLLNIASRIPGATAGYAPFFNWCASEIKAKQKMWTTEQPPSDIISWLIKAFEEKDISASPSEAALHEDARVVIVAGSETTATTLVSVLFYLVKHPDIYRKLQRQVDSVMPSMDDWTYDKTKSLIFIDDIINETLRLKPALLTGSYRMTPPEGIQVDEQYIPGNTNVIVPTQLIQTDERYWPHALEFIPERFGERRDELKTDGAPFLPFTLGMHSCPGKNLALISLRISIAKIAQQFDISFAPGEDGSKFDNGALETFTTILPPLMMQFLPRK</sequence>
<dbReference type="OrthoDB" id="6692864at2759"/>
<dbReference type="Pfam" id="PF00067">
    <property type="entry name" value="p450"/>
    <property type="match status" value="1"/>
</dbReference>
<keyword evidence="5" id="KW-1133">Transmembrane helix</keyword>
<keyword evidence="5" id="KW-0472">Membrane</keyword>
<dbReference type="PRINTS" id="PR00463">
    <property type="entry name" value="EP450I"/>
</dbReference>
<dbReference type="GO" id="GO:0016705">
    <property type="term" value="F:oxidoreductase activity, acting on paired donors, with incorporation or reduction of molecular oxygen"/>
    <property type="evidence" value="ECO:0007669"/>
    <property type="project" value="InterPro"/>
</dbReference>
<dbReference type="SUPFAM" id="SSF48264">
    <property type="entry name" value="Cytochrome P450"/>
    <property type="match status" value="1"/>
</dbReference>
<dbReference type="PRINTS" id="PR00385">
    <property type="entry name" value="P450"/>
</dbReference>
<dbReference type="InterPro" id="IPR002401">
    <property type="entry name" value="Cyt_P450_E_grp-I"/>
</dbReference>
<comment type="caution">
    <text evidence="6">The sequence shown here is derived from an EMBL/GenBank/DDBJ whole genome shotgun (WGS) entry which is preliminary data.</text>
</comment>
<dbReference type="PANTHER" id="PTHR24305:SF78">
    <property type="entry name" value="P450, PUTATIVE (EUROFUNG)-RELATED"/>
    <property type="match status" value="1"/>
</dbReference>
<reference evidence="6" key="1">
    <citation type="journal article" date="2021" name="Nat. Commun.">
        <title>Genetic determinants of endophytism in the Arabidopsis root mycobiome.</title>
        <authorList>
            <person name="Mesny F."/>
            <person name="Miyauchi S."/>
            <person name="Thiergart T."/>
            <person name="Pickel B."/>
            <person name="Atanasova L."/>
            <person name="Karlsson M."/>
            <person name="Huettel B."/>
            <person name="Barry K.W."/>
            <person name="Haridas S."/>
            <person name="Chen C."/>
            <person name="Bauer D."/>
            <person name="Andreopoulos W."/>
            <person name="Pangilinan J."/>
            <person name="LaButti K."/>
            <person name="Riley R."/>
            <person name="Lipzen A."/>
            <person name="Clum A."/>
            <person name="Drula E."/>
            <person name="Henrissat B."/>
            <person name="Kohler A."/>
            <person name="Grigoriev I.V."/>
            <person name="Martin F.M."/>
            <person name="Hacquard S."/>
        </authorList>
    </citation>
    <scope>NUCLEOTIDE SEQUENCE</scope>
    <source>
        <strain evidence="6">MPI-SDFR-AT-0073</strain>
    </source>
</reference>
<keyword evidence="3 4" id="KW-0408">Iron</keyword>
<feature type="transmembrane region" description="Helical" evidence="5">
    <location>
        <begin position="30"/>
        <end position="49"/>
    </location>
</feature>
<name>A0A9P8UDN1_9PEZI</name>
<dbReference type="FunFam" id="1.10.630.10:FF:000129">
    <property type="entry name" value="Benzoate 4-monooxygenase cytochrome P450"/>
    <property type="match status" value="1"/>
</dbReference>
<protein>
    <submittedName>
        <fullName evidence="6">Cytochrome P450</fullName>
    </submittedName>
</protein>
<dbReference type="InterPro" id="IPR050121">
    <property type="entry name" value="Cytochrome_P450_monoxygenase"/>
</dbReference>
<feature type="binding site" description="axial binding residue" evidence="4">
    <location>
        <position position="516"/>
    </location>
    <ligand>
        <name>heme</name>
        <dbReference type="ChEBI" id="CHEBI:30413"/>
    </ligand>
    <ligandPart>
        <name>Fe</name>
        <dbReference type="ChEBI" id="CHEBI:18248"/>
    </ligandPart>
</feature>
<dbReference type="InterPro" id="IPR001128">
    <property type="entry name" value="Cyt_P450"/>
</dbReference>